<dbReference type="GO" id="GO:0016746">
    <property type="term" value="F:acyltransferase activity"/>
    <property type="evidence" value="ECO:0007669"/>
    <property type="project" value="UniProtKB-KW"/>
</dbReference>
<evidence type="ECO:0000256" key="3">
    <source>
        <dbReference type="ARBA" id="ARBA00022519"/>
    </source>
</evidence>
<reference evidence="7 8" key="1">
    <citation type="submission" date="2017-10" db="EMBL/GenBank/DDBJ databases">
        <title>Sedimentibacterium mangrovi gen. nov., sp. nov., a novel member of family Phyllobacteriacea isolated from mangrove sediment.</title>
        <authorList>
            <person name="Liao H."/>
            <person name="Tian Y."/>
        </authorList>
    </citation>
    <scope>NUCLEOTIDE SEQUENCE [LARGE SCALE GENOMIC DNA]</scope>
    <source>
        <strain evidence="7 8">X9-2-2</strain>
    </source>
</reference>
<evidence type="ECO:0000256" key="2">
    <source>
        <dbReference type="ARBA" id="ARBA00022475"/>
    </source>
</evidence>
<organism evidence="7 8">
    <name type="scientific">Zhengella mangrovi</name>
    <dbReference type="NCBI Taxonomy" id="1982044"/>
    <lineage>
        <taxon>Bacteria</taxon>
        <taxon>Pseudomonadati</taxon>
        <taxon>Pseudomonadota</taxon>
        <taxon>Alphaproteobacteria</taxon>
        <taxon>Hyphomicrobiales</taxon>
        <taxon>Notoacmeibacteraceae</taxon>
        <taxon>Zhengella</taxon>
    </lineage>
</organism>
<evidence type="ECO:0000256" key="1">
    <source>
        <dbReference type="ARBA" id="ARBA00004533"/>
    </source>
</evidence>
<comment type="caution">
    <text evidence="7">The sequence shown here is derived from an EMBL/GenBank/DDBJ whole genome shotgun (WGS) entry which is preliminary data.</text>
</comment>
<protein>
    <submittedName>
        <fullName evidence="7">Lipid A biosynthesis lauroyl acyltransferase</fullName>
    </submittedName>
</protein>
<dbReference type="GO" id="GO:0009247">
    <property type="term" value="P:glycolipid biosynthetic process"/>
    <property type="evidence" value="ECO:0007669"/>
    <property type="project" value="UniProtKB-ARBA"/>
</dbReference>
<dbReference type="OrthoDB" id="9801955at2"/>
<keyword evidence="3" id="KW-0997">Cell inner membrane</keyword>
<dbReference type="PANTHER" id="PTHR30606">
    <property type="entry name" value="LIPID A BIOSYNTHESIS LAUROYL ACYLTRANSFERASE"/>
    <property type="match status" value="1"/>
</dbReference>
<keyword evidence="5" id="KW-0472">Membrane</keyword>
<dbReference type="NCBIfam" id="NF005120">
    <property type="entry name" value="PRK06553.1"/>
    <property type="match status" value="1"/>
</dbReference>
<keyword evidence="2" id="KW-1003">Cell membrane</keyword>
<dbReference type="EMBL" id="PDVP01000003">
    <property type="protein sequence ID" value="PHP67479.1"/>
    <property type="molecule type" value="Genomic_DNA"/>
</dbReference>
<comment type="subcellular location">
    <subcellularLocation>
        <location evidence="1">Cell inner membrane</location>
    </subcellularLocation>
</comment>
<dbReference type="AlphaFoldDB" id="A0A2G1QPS6"/>
<keyword evidence="4 7" id="KW-0808">Transferase</keyword>
<dbReference type="PANTHER" id="PTHR30606:SF9">
    <property type="entry name" value="LIPID A BIOSYNTHESIS LAUROYLTRANSFERASE"/>
    <property type="match status" value="1"/>
</dbReference>
<keyword evidence="6 7" id="KW-0012">Acyltransferase</keyword>
<evidence type="ECO:0000256" key="6">
    <source>
        <dbReference type="ARBA" id="ARBA00023315"/>
    </source>
</evidence>
<gene>
    <name evidence="7" type="ORF">CSC94_07155</name>
</gene>
<proteinExistence type="predicted"/>
<dbReference type="GO" id="GO:0005886">
    <property type="term" value="C:plasma membrane"/>
    <property type="evidence" value="ECO:0007669"/>
    <property type="project" value="UniProtKB-SubCell"/>
</dbReference>
<evidence type="ECO:0000313" key="7">
    <source>
        <dbReference type="EMBL" id="PHP67479.1"/>
    </source>
</evidence>
<dbReference type="InterPro" id="IPR004960">
    <property type="entry name" value="LipA_acyltrans"/>
</dbReference>
<dbReference type="RefSeq" id="WP_099305396.1">
    <property type="nucleotide sequence ID" value="NZ_PDVP01000003.1"/>
</dbReference>
<dbReference type="Pfam" id="PF03279">
    <property type="entry name" value="Lip_A_acyltrans"/>
    <property type="match status" value="1"/>
</dbReference>
<keyword evidence="8" id="KW-1185">Reference proteome</keyword>
<sequence length="312" mass="35467">MKMFVYRVLRRLKFVEYWIVARLTLGLLWIIKLLPAEGSLAALEWLARRFGPLSGRHRVALDNLRHAFPEKTEADLQAIALDMWGNMGRLMGEYVFLDDIFDYDPAHPESGRVTVDGAEVFEKLLRDKDRPAIFFTAHMGNFELLPVAAMTYGLEVTALFRPPNNPYLAERLLAARHTAMGALVPSRAGASFALARVLENGGKAGMLVDQFFIRGRIVEFFGREASTSPLLGKLARQFDCPIHPARCVRLPGGRFHLTLFDAIDPVRDASGRVDVHGVTQQVTSIVEDWIRQDPGQWMWFHKRWKNSPRARR</sequence>
<evidence type="ECO:0000256" key="5">
    <source>
        <dbReference type="ARBA" id="ARBA00023136"/>
    </source>
</evidence>
<evidence type="ECO:0000256" key="4">
    <source>
        <dbReference type="ARBA" id="ARBA00022679"/>
    </source>
</evidence>
<accession>A0A2G1QPS6</accession>
<name>A0A2G1QPS6_9HYPH</name>
<dbReference type="CDD" id="cd07984">
    <property type="entry name" value="LPLAT_LABLAT-like"/>
    <property type="match status" value="1"/>
</dbReference>
<dbReference type="Proteomes" id="UP000221168">
    <property type="component" value="Unassembled WGS sequence"/>
</dbReference>
<evidence type="ECO:0000313" key="8">
    <source>
        <dbReference type="Proteomes" id="UP000221168"/>
    </source>
</evidence>